<feature type="domain" description="PROP1-like PPR" evidence="3">
    <location>
        <begin position="374"/>
        <end position="517"/>
    </location>
</feature>
<evidence type="ECO:0000313" key="4">
    <source>
        <dbReference type="EMBL" id="KAH7405354.1"/>
    </source>
</evidence>
<dbReference type="InterPro" id="IPR011990">
    <property type="entry name" value="TPR-like_helical_dom_sf"/>
</dbReference>
<dbReference type="OMA" id="FEHGSSC"/>
<evidence type="ECO:0000259" key="3">
    <source>
        <dbReference type="Pfam" id="PF17177"/>
    </source>
</evidence>
<dbReference type="InterPro" id="IPR053343">
    <property type="entry name" value="PSII_mRNA-binding_protein"/>
</dbReference>
<dbReference type="PROSITE" id="PS51375">
    <property type="entry name" value="PPR"/>
    <property type="match status" value="6"/>
</dbReference>
<feature type="repeat" description="PPR" evidence="2">
    <location>
        <begin position="508"/>
        <end position="542"/>
    </location>
</feature>
<evidence type="ECO:0000256" key="1">
    <source>
        <dbReference type="ARBA" id="ARBA00022737"/>
    </source>
</evidence>
<evidence type="ECO:0000256" key="2">
    <source>
        <dbReference type="PROSITE-ProRule" id="PRU00708"/>
    </source>
</evidence>
<keyword evidence="5" id="KW-1185">Reference proteome</keyword>
<feature type="repeat" description="PPR" evidence="2">
    <location>
        <begin position="361"/>
        <end position="395"/>
    </location>
</feature>
<gene>
    <name evidence="4" type="ORF">KP509_15G067200</name>
</gene>
<feature type="repeat" description="PPR" evidence="2">
    <location>
        <begin position="543"/>
        <end position="577"/>
    </location>
</feature>
<sequence length="665" mass="76078">MASLSIFPAASPESLQLLRHQEQKQQVFSRVSIGIATFQRLPPPLLSLTSKHISFQVQALATAYVHNLGNFENSPSPCTSSQQQKLLRQLALQVEHKKPNDKPTDPIGRAIAHCVRNVRQVNDVDAYLHGLHFDPHAFTTAIQKLGHWRLVDQAFYLFQWLGSQSNPEQQPNMFIFCSILSVMKARQDFMHFDYVLADMKRRRINPNLVLYNIMIECYMQQGRHTDVISCIVELAERGFVPERPIFKALFCVAENKANVNQVLTIFASTRNVLSKYDMKGPLQELHDFVSALYSRIIYAALQKKKGPDYIRRLFQLLDENMMDLSVPHYDEILQNCCLILKDCVVTKYILKRRWKISPPLGVELCNHIMQVMEKDKKWWAALEVFEHMRQEGPPPNAESYVIVRSLFNSLLNVSKERGTCHWSVQLLEKMEEHNIKPDQQAWDTTLIACALKVDADLAIHVFEKMIEKGHQPNVLSYGALLSTLEKCGLYDGAEQVWNHMERMRVKPNIRVYTIMISVYGASQKYEDLRRLLDKMYASNVRPTLVTYNALITVCAMASNGQGALEWMRKLIESGFEPDVTSYSQLILALSSGGQAELAKNMYIEAKELGLLVYPVALDSLVNVCSTHNIELPHELNFRLEASSIHETESKKNDVAHLFASKHSFQ</sequence>
<dbReference type="Pfam" id="PF17177">
    <property type="entry name" value="PPR_long"/>
    <property type="match status" value="1"/>
</dbReference>
<feature type="repeat" description="PPR" evidence="2">
    <location>
        <begin position="473"/>
        <end position="507"/>
    </location>
</feature>
<dbReference type="OrthoDB" id="185373at2759"/>
<dbReference type="PANTHER" id="PTHR47940">
    <property type="entry name" value="OS12G0283900 PROTEIN"/>
    <property type="match status" value="1"/>
</dbReference>
<comment type="caution">
    <text evidence="4">The sequence shown here is derived from an EMBL/GenBank/DDBJ whole genome shotgun (WGS) entry which is preliminary data.</text>
</comment>
<feature type="repeat" description="PPR" evidence="2">
    <location>
        <begin position="207"/>
        <end position="241"/>
    </location>
</feature>
<feature type="repeat" description="PPR" evidence="2">
    <location>
        <begin position="438"/>
        <end position="472"/>
    </location>
</feature>
<organism evidence="4 5">
    <name type="scientific">Ceratopteris richardii</name>
    <name type="common">Triangle waterfern</name>
    <dbReference type="NCBI Taxonomy" id="49495"/>
    <lineage>
        <taxon>Eukaryota</taxon>
        <taxon>Viridiplantae</taxon>
        <taxon>Streptophyta</taxon>
        <taxon>Embryophyta</taxon>
        <taxon>Tracheophyta</taxon>
        <taxon>Polypodiopsida</taxon>
        <taxon>Polypodiidae</taxon>
        <taxon>Polypodiales</taxon>
        <taxon>Pteridineae</taxon>
        <taxon>Pteridaceae</taxon>
        <taxon>Parkerioideae</taxon>
        <taxon>Ceratopteris</taxon>
    </lineage>
</organism>
<dbReference type="NCBIfam" id="TIGR00756">
    <property type="entry name" value="PPR"/>
    <property type="match status" value="4"/>
</dbReference>
<dbReference type="Gene3D" id="1.25.40.10">
    <property type="entry name" value="Tetratricopeptide repeat domain"/>
    <property type="match status" value="3"/>
</dbReference>
<dbReference type="AlphaFoldDB" id="A0A8T2T5P3"/>
<dbReference type="EMBL" id="CM035420">
    <property type="protein sequence ID" value="KAH7405354.1"/>
    <property type="molecule type" value="Genomic_DNA"/>
</dbReference>
<accession>A0A8T2T5P3</accession>
<keyword evidence="1" id="KW-0677">Repeat</keyword>
<dbReference type="InterPro" id="IPR002885">
    <property type="entry name" value="PPR_rpt"/>
</dbReference>
<dbReference type="InterPro" id="IPR033443">
    <property type="entry name" value="PROP1-like_PPR_dom"/>
</dbReference>
<proteinExistence type="predicted"/>
<dbReference type="PANTHER" id="PTHR47940:SF1">
    <property type="entry name" value="PROTEIN LOW PHOTOSYNTHETIC EFFICIENCY 1, CHLOROPLASTIC"/>
    <property type="match status" value="1"/>
</dbReference>
<name>A0A8T2T5P3_CERRI</name>
<reference evidence="4" key="1">
    <citation type="submission" date="2021-08" db="EMBL/GenBank/DDBJ databases">
        <title>WGS assembly of Ceratopteris richardii.</title>
        <authorList>
            <person name="Marchant D.B."/>
            <person name="Chen G."/>
            <person name="Jenkins J."/>
            <person name="Shu S."/>
            <person name="Leebens-Mack J."/>
            <person name="Grimwood J."/>
            <person name="Schmutz J."/>
            <person name="Soltis P."/>
            <person name="Soltis D."/>
            <person name="Chen Z.-H."/>
        </authorList>
    </citation>
    <scope>NUCLEOTIDE SEQUENCE</scope>
    <source>
        <strain evidence="4">Whitten #5841</strain>
        <tissue evidence="4">Leaf</tissue>
    </source>
</reference>
<dbReference type="Proteomes" id="UP000825935">
    <property type="component" value="Chromosome 15"/>
</dbReference>
<protein>
    <recommendedName>
        <fullName evidence="3">PROP1-like PPR domain-containing protein</fullName>
    </recommendedName>
</protein>
<dbReference type="Pfam" id="PF13812">
    <property type="entry name" value="PPR_3"/>
    <property type="match status" value="2"/>
</dbReference>
<evidence type="ECO:0000313" key="5">
    <source>
        <dbReference type="Proteomes" id="UP000825935"/>
    </source>
</evidence>